<reference evidence="1" key="1">
    <citation type="submission" date="2020-09" db="EMBL/GenBank/DDBJ databases">
        <title>Leviviricetes taxonomy.</title>
        <authorList>
            <person name="Stockdale S.R."/>
            <person name="Callanan J."/>
            <person name="Adriaenssens E.M."/>
            <person name="Kuhn J.H."/>
            <person name="Rumnieks J."/>
            <person name="Shkoporov A."/>
            <person name="Draper L.A."/>
            <person name="Ross P."/>
            <person name="Hill C."/>
        </authorList>
    </citation>
    <scope>NUCLEOTIDE SEQUENCE</scope>
</reference>
<dbReference type="EMBL" id="BK014109">
    <property type="protein sequence ID" value="DAD52457.1"/>
    <property type="molecule type" value="Genomic_RNA"/>
</dbReference>
<dbReference type="RefSeq" id="YP_010770110.1">
    <property type="nucleotide sequence ID" value="NC_074166.1"/>
</dbReference>
<name>A0A8S5L460_9VIRU</name>
<accession>A0A8S5L460</accession>
<proteinExistence type="predicted"/>
<dbReference type="KEGG" id="vg:80399327"/>
<evidence type="ECO:0000313" key="1">
    <source>
        <dbReference type="EMBL" id="DAD52457.1"/>
    </source>
</evidence>
<protein>
    <submittedName>
        <fullName evidence="1">Maturation protein</fullName>
    </submittedName>
</protein>
<sequence length="441" mass="49167">MRLRHRNKIRASPSSHRWYSKPANVLTGSYDGEVTWTEFDSIEDVEVVGFKGKSRKGEVFVNPMTRHTSAGVVLPRSWTSEGKTGRHTGSQSFSPGNFTVTPALQDKIDHLEKLAITEAYAAVGKPTFATLTELVELRETLSFLASPVKAMLALTKRADSYVKRYNRWQASSKKRLESWEKLPAYKRSKIPKPTNGKAPSMQWGKFRVTDVSSMWLAYRYAVMPLIYSFQDIQKLIEEHASSTKPHRATARAKAAGNVGDEAYSTSSESLSGDTGYGALKYQQWVQADHTITCRAGVLYTPDWSLQTLAGVRLNRIPAALYEGIPLSFVSDWFHNGAEYYDALTAEFRALKILAAWVVTTIDYSFHTDYQISPAVGTIHTSVSGGDRSLVSINTGRYKTRRQASLSDVRLMLRTKLSAKRIVDGLALTHLLLDGAIKKGKT</sequence>
<gene>
    <name evidence="1" type="primary">SRR5466727_5_1</name>
</gene>
<dbReference type="Proteomes" id="UP000678012">
    <property type="component" value="Segment"/>
</dbReference>
<keyword evidence="2" id="KW-1185">Reference proteome</keyword>
<dbReference type="GeneID" id="80399327"/>
<evidence type="ECO:0000313" key="2">
    <source>
        <dbReference type="Proteomes" id="UP000678012"/>
    </source>
</evidence>
<organism evidence="1 2">
    <name type="scientific">ssRNA phage SRR5466727_5</name>
    <dbReference type="NCBI Taxonomy" id="2786434"/>
    <lineage>
        <taxon>Viruses</taxon>
        <taxon>Riboviria</taxon>
        <taxon>Orthornavirae</taxon>
        <taxon>Lenarviricota</taxon>
        <taxon>Leviviricetes</taxon>
        <taxon>Norzivirales</taxon>
        <taxon>Solspiviridae</taxon>
        <taxon>Puirovirus</taxon>
        <taxon>Puirovirus lutadaptatum</taxon>
    </lineage>
</organism>